<dbReference type="InterPro" id="IPR011990">
    <property type="entry name" value="TPR-like_helical_dom_sf"/>
</dbReference>
<evidence type="ECO:0000256" key="2">
    <source>
        <dbReference type="ARBA" id="ARBA00023125"/>
    </source>
</evidence>
<dbReference type="PANTHER" id="PTHR43280">
    <property type="entry name" value="ARAC-FAMILY TRANSCRIPTIONAL REGULATOR"/>
    <property type="match status" value="1"/>
</dbReference>
<feature type="repeat" description="TPR" evidence="4">
    <location>
        <begin position="251"/>
        <end position="284"/>
    </location>
</feature>
<reference evidence="7 8" key="1">
    <citation type="journal article" date="2015" name="Int. J. Syst. Evol. Microbiol.">
        <title>Chryseobacterium sediminis sp. nov., isolated from a river sediment.</title>
        <authorList>
            <person name="Kampfer P."/>
            <person name="Busse H.J."/>
            <person name="McInroy J.A."/>
            <person name="Glaeser S.P."/>
        </authorList>
    </citation>
    <scope>NUCLEOTIDE SEQUENCE [LARGE SCALE GENOMIC DNA]</scope>
    <source>
        <strain evidence="7 8">IMT-174</strain>
    </source>
</reference>
<keyword evidence="1" id="KW-0805">Transcription regulation</keyword>
<comment type="caution">
    <text evidence="7">The sequence shown here is derived from an EMBL/GenBank/DDBJ whole genome shotgun (WGS) entry which is preliminary data.</text>
</comment>
<dbReference type="RefSeq" id="WP_149832079.1">
    <property type="nucleotide sequence ID" value="NZ_VUNZ01000001.1"/>
</dbReference>
<gene>
    <name evidence="7" type="ORF">FW780_02655</name>
</gene>
<evidence type="ECO:0000259" key="6">
    <source>
        <dbReference type="PROSITE" id="PS01124"/>
    </source>
</evidence>
<keyword evidence="5" id="KW-1133">Transmembrane helix</keyword>
<dbReference type="PROSITE" id="PS01124">
    <property type="entry name" value="HTH_ARAC_FAMILY_2"/>
    <property type="match status" value="1"/>
</dbReference>
<name>A0A5B2U9W4_9FLAO</name>
<dbReference type="GO" id="GO:0003700">
    <property type="term" value="F:DNA-binding transcription factor activity"/>
    <property type="evidence" value="ECO:0007669"/>
    <property type="project" value="InterPro"/>
</dbReference>
<dbReference type="Pfam" id="PF13374">
    <property type="entry name" value="TPR_10"/>
    <property type="match status" value="1"/>
</dbReference>
<keyword evidence="3" id="KW-0804">Transcription</keyword>
<dbReference type="Gene3D" id="1.25.40.10">
    <property type="entry name" value="Tetratricopeptide repeat domain"/>
    <property type="match status" value="2"/>
</dbReference>
<dbReference type="InterPro" id="IPR009057">
    <property type="entry name" value="Homeodomain-like_sf"/>
</dbReference>
<evidence type="ECO:0000256" key="4">
    <source>
        <dbReference type="PROSITE-ProRule" id="PRU00339"/>
    </source>
</evidence>
<keyword evidence="5" id="KW-0812">Transmembrane</keyword>
<dbReference type="SMART" id="SM00342">
    <property type="entry name" value="HTH_ARAC"/>
    <property type="match status" value="1"/>
</dbReference>
<dbReference type="EMBL" id="VUNZ01000001">
    <property type="protein sequence ID" value="KAA2223128.1"/>
    <property type="molecule type" value="Genomic_DNA"/>
</dbReference>
<protein>
    <submittedName>
        <fullName evidence="7">AraC family transcriptional regulator</fullName>
    </submittedName>
</protein>
<evidence type="ECO:0000313" key="8">
    <source>
        <dbReference type="Proteomes" id="UP000323082"/>
    </source>
</evidence>
<dbReference type="PANTHER" id="PTHR43280:SF2">
    <property type="entry name" value="HTH-TYPE TRANSCRIPTIONAL REGULATOR EXSA"/>
    <property type="match status" value="1"/>
</dbReference>
<keyword evidence="5" id="KW-0472">Membrane</keyword>
<evidence type="ECO:0000256" key="3">
    <source>
        <dbReference type="ARBA" id="ARBA00023163"/>
    </source>
</evidence>
<feature type="transmembrane region" description="Helical" evidence="5">
    <location>
        <begin position="351"/>
        <end position="373"/>
    </location>
</feature>
<dbReference type="Gene3D" id="1.10.10.60">
    <property type="entry name" value="Homeodomain-like"/>
    <property type="match status" value="2"/>
</dbReference>
<sequence>MKNNIILLFTCIIFGFYHAQIDNRTITKQSIEKKLASAKNISLDPKKRIQLYLQIFKDAKDIGDKKSILTSGKNLMILYYNIGENEKSIEYSYELEKAAKEADDNESIAMAYIERGTALSALGLFDENYKELRKAEYFVNKLTDENKKHFNRAHIYQGLTSGYYIPKKAHQDTILLYFKKSLQEAEKIRDIENTRQTDEKYDMISYLYMNIGMYYAMISNPKRLDIAEEYLQKSLNILNQRKFTQMKVDKIPILNYLGHFYSEQGKNTEAIEYAQEVLQLEKRTHSPASRVAAYATLTNSFESLKNKDSTIKYMALYSNLSDSLAHSNKMSADKTIKKISQQKDKTYQNNILQFTVVVFIIALVLVAGGWWYWKRNQNKLHQRYETIIEKLKTENQTPETPDHQPTEIKQENNLIISEETTALLLNKLSKFEKSEKFLKKDLTLTSLSNSLATNPRYLSEIIKQYKNKSFNNYINGLRIQFITNKLYDTPIFREYKISYLAEACGFSSREVFAVIFKKETGVSPSYFISQLKKEKTEE</sequence>
<evidence type="ECO:0000256" key="5">
    <source>
        <dbReference type="SAM" id="Phobius"/>
    </source>
</evidence>
<accession>A0A5B2U9W4</accession>
<dbReference type="SUPFAM" id="SSF46689">
    <property type="entry name" value="Homeodomain-like"/>
    <property type="match status" value="1"/>
</dbReference>
<dbReference type="OrthoDB" id="5295174at2"/>
<dbReference type="InterPro" id="IPR018060">
    <property type="entry name" value="HTH_AraC"/>
</dbReference>
<dbReference type="PROSITE" id="PS50005">
    <property type="entry name" value="TPR"/>
    <property type="match status" value="1"/>
</dbReference>
<keyword evidence="2" id="KW-0238">DNA-binding</keyword>
<dbReference type="InterPro" id="IPR019734">
    <property type="entry name" value="TPR_rpt"/>
</dbReference>
<dbReference type="SUPFAM" id="SSF48452">
    <property type="entry name" value="TPR-like"/>
    <property type="match status" value="1"/>
</dbReference>
<dbReference type="GO" id="GO:0043565">
    <property type="term" value="F:sequence-specific DNA binding"/>
    <property type="evidence" value="ECO:0007669"/>
    <property type="project" value="InterPro"/>
</dbReference>
<dbReference type="AlphaFoldDB" id="A0A5B2U9W4"/>
<feature type="domain" description="HTH araC/xylS-type" evidence="6">
    <location>
        <begin position="418"/>
        <end position="530"/>
    </location>
</feature>
<keyword evidence="4" id="KW-0802">TPR repeat</keyword>
<dbReference type="Proteomes" id="UP000323082">
    <property type="component" value="Unassembled WGS sequence"/>
</dbReference>
<proteinExistence type="predicted"/>
<evidence type="ECO:0000256" key="1">
    <source>
        <dbReference type="ARBA" id="ARBA00023015"/>
    </source>
</evidence>
<evidence type="ECO:0000313" key="7">
    <source>
        <dbReference type="EMBL" id="KAA2223128.1"/>
    </source>
</evidence>
<dbReference type="Pfam" id="PF12833">
    <property type="entry name" value="HTH_18"/>
    <property type="match status" value="1"/>
</dbReference>
<organism evidence="7 8">
    <name type="scientific">Chryseobacterium sediminis</name>
    <dbReference type="NCBI Taxonomy" id="1679494"/>
    <lineage>
        <taxon>Bacteria</taxon>
        <taxon>Pseudomonadati</taxon>
        <taxon>Bacteroidota</taxon>
        <taxon>Flavobacteriia</taxon>
        <taxon>Flavobacteriales</taxon>
        <taxon>Weeksellaceae</taxon>
        <taxon>Chryseobacterium group</taxon>
        <taxon>Chryseobacterium</taxon>
    </lineage>
</organism>